<protein>
    <submittedName>
        <fullName evidence="2">Uncharacterized protein</fullName>
    </submittedName>
</protein>
<organism evidence="2">
    <name type="scientific">Aquarana catesbeiana</name>
    <name type="common">American bullfrog</name>
    <name type="synonym">Rana catesbeiana</name>
    <dbReference type="NCBI Taxonomy" id="8400"/>
    <lineage>
        <taxon>Eukaryota</taxon>
        <taxon>Metazoa</taxon>
        <taxon>Chordata</taxon>
        <taxon>Craniata</taxon>
        <taxon>Vertebrata</taxon>
        <taxon>Euteleostomi</taxon>
        <taxon>Amphibia</taxon>
        <taxon>Batrachia</taxon>
        <taxon>Anura</taxon>
        <taxon>Neobatrachia</taxon>
        <taxon>Ranoidea</taxon>
        <taxon>Ranidae</taxon>
        <taxon>Aquarana</taxon>
    </lineage>
</organism>
<feature type="compositionally biased region" description="Basic and acidic residues" evidence="1">
    <location>
        <begin position="96"/>
        <end position="106"/>
    </location>
</feature>
<gene>
    <name evidence="2" type="ORF">AB205_0208840</name>
</gene>
<proteinExistence type="predicted"/>
<feature type="region of interest" description="Disordered" evidence="1">
    <location>
        <begin position="82"/>
        <end position="106"/>
    </location>
</feature>
<evidence type="ECO:0000313" key="2">
    <source>
        <dbReference type="EMBL" id="PIO40417.1"/>
    </source>
</evidence>
<reference evidence="2" key="1">
    <citation type="submission" date="2017-08" db="EMBL/GenBank/DDBJ databases">
        <title>Assembly of the North American Bullfrog Genome.</title>
        <authorList>
            <person name="Warren R.L."/>
            <person name="Vandervalk B.P."/>
            <person name="Kucuk E."/>
            <person name="Birol I."/>
            <person name="Helbing C."/>
            <person name="Pandoh P."/>
            <person name="Behsaz B."/>
            <person name="Mohamadi H."/>
            <person name="Chu J."/>
            <person name="Jackman S."/>
            <person name="Hammond S.A."/>
            <person name="Veldhoen N."/>
            <person name="Kirk H."/>
            <person name="Zhao Y."/>
            <person name="Coope R."/>
            <person name="Pleasance S."/>
            <person name="Moore R."/>
            <person name="Holt R."/>
        </authorList>
    </citation>
    <scope>NUCLEOTIDE SEQUENCE</scope>
    <source>
        <strain evidence="2">Bruno</strain>
        <tissue evidence="2">Liver</tissue>
    </source>
</reference>
<evidence type="ECO:0000256" key="1">
    <source>
        <dbReference type="SAM" id="MobiDB-lite"/>
    </source>
</evidence>
<dbReference type="AlphaFoldDB" id="A0A2G9SJS0"/>
<sequence>MSFEELVEMVDILKRTDYDGNYGLYRNPNVRKAKIMAKVVRSLHRNFGVRRSKDQLRKHWSDLKLREQDQYRKIRKVLQQREKRIRTSEDTSNPTRNEERELTTHHEDVDADVQEVLGDVDVVEEETHFSSASAQVLISKIMVCNCDLEKMKQNIHDVQKRLSNIINILGKI</sequence>
<accession>A0A2G9SJS0</accession>
<name>A0A2G9SJS0_AQUCT</name>
<dbReference type="EMBL" id="KV923179">
    <property type="protein sequence ID" value="PIO40417.1"/>
    <property type="molecule type" value="Genomic_DNA"/>
</dbReference>